<dbReference type="Proteomes" id="UP000276309">
    <property type="component" value="Chromosome"/>
</dbReference>
<evidence type="ECO:0000259" key="1">
    <source>
        <dbReference type="Pfam" id="PF04993"/>
    </source>
</evidence>
<dbReference type="EMBL" id="CP032050">
    <property type="protein sequence ID" value="AYN67747.1"/>
    <property type="molecule type" value="Genomic_DNA"/>
</dbReference>
<evidence type="ECO:0000313" key="2">
    <source>
        <dbReference type="EMBL" id="AYN67747.1"/>
    </source>
</evidence>
<proteinExistence type="predicted"/>
<dbReference type="RefSeq" id="WP_121848763.1">
    <property type="nucleotide sequence ID" value="NZ_CP032050.1"/>
</dbReference>
<reference evidence="2 3" key="1">
    <citation type="submission" date="2018-08" db="EMBL/GenBank/DDBJ databases">
        <title>The reduced genetic potential of extracellular carbohydrate catabolism in Euzebyella marina RN62, a Flavobacteriia bacterium isolated from the hadal water.</title>
        <authorList>
            <person name="Xue C."/>
        </authorList>
    </citation>
    <scope>NUCLEOTIDE SEQUENCE [LARGE SCALE GENOMIC DNA]</scope>
    <source>
        <strain evidence="2 3">RN62</strain>
    </source>
</reference>
<accession>A0A3G2L629</accession>
<name>A0A3G2L629_9FLAO</name>
<evidence type="ECO:0000313" key="3">
    <source>
        <dbReference type="Proteomes" id="UP000276309"/>
    </source>
</evidence>
<gene>
    <name evidence="2" type="ORF">D1013_10365</name>
</gene>
<dbReference type="SUPFAM" id="SSF159894">
    <property type="entry name" value="YgaC/TfoX-N like"/>
    <property type="match status" value="1"/>
</dbReference>
<dbReference type="InterPro" id="IPR007076">
    <property type="entry name" value="TfoX_N"/>
</dbReference>
<dbReference type="OrthoDB" id="214902at2"/>
<sequence>MAFDQFIADRIRHTLKNKMISFQEKRMMGGLCFMVNDKMCFGLDTDKSNNAPRLMCRVGPINYEKALENNFASEMDFTGKPMKGYVFVSSEGFESEKDLDFWIQLCLDFNPLAKSSKRNK</sequence>
<protein>
    <submittedName>
        <fullName evidence="2">TfoX family protein</fullName>
    </submittedName>
</protein>
<dbReference type="Pfam" id="PF04993">
    <property type="entry name" value="TfoX_N"/>
    <property type="match status" value="1"/>
</dbReference>
<keyword evidence="3" id="KW-1185">Reference proteome</keyword>
<dbReference type="KEGG" id="emar:D1013_10365"/>
<dbReference type="AlphaFoldDB" id="A0A3G2L629"/>
<organism evidence="2 3">
    <name type="scientific">Euzebyella marina</name>
    <dbReference type="NCBI Taxonomy" id="1761453"/>
    <lineage>
        <taxon>Bacteria</taxon>
        <taxon>Pseudomonadati</taxon>
        <taxon>Bacteroidota</taxon>
        <taxon>Flavobacteriia</taxon>
        <taxon>Flavobacteriales</taxon>
        <taxon>Flavobacteriaceae</taxon>
        <taxon>Euzebyella</taxon>
    </lineage>
</organism>
<feature type="domain" description="TfoX N-terminal" evidence="1">
    <location>
        <begin position="22"/>
        <end position="109"/>
    </location>
</feature>